<dbReference type="Proteomes" id="UP000568664">
    <property type="component" value="Unassembled WGS sequence"/>
</dbReference>
<reference evidence="1 2" key="1">
    <citation type="submission" date="2020-04" db="EMBL/GenBank/DDBJ databases">
        <title>Thalassotalea sp. M1531, isolated from the surface of marine red alga.</title>
        <authorList>
            <person name="Pang L."/>
            <person name="Lu D.-C."/>
        </authorList>
    </citation>
    <scope>NUCLEOTIDE SEQUENCE [LARGE SCALE GENOMIC DNA]</scope>
    <source>
        <strain evidence="1 2">M1531</strain>
    </source>
</reference>
<organism evidence="1 2">
    <name type="scientific">Thalassotalea algicola</name>
    <dbReference type="NCBI Taxonomy" id="2716224"/>
    <lineage>
        <taxon>Bacteria</taxon>
        <taxon>Pseudomonadati</taxon>
        <taxon>Pseudomonadota</taxon>
        <taxon>Gammaproteobacteria</taxon>
        <taxon>Alteromonadales</taxon>
        <taxon>Colwelliaceae</taxon>
        <taxon>Thalassotalea</taxon>
    </lineage>
</organism>
<dbReference type="AlphaFoldDB" id="A0A7Y0Q7Y6"/>
<keyword evidence="2" id="KW-1185">Reference proteome</keyword>
<gene>
    <name evidence="1" type="ORF">HII17_08095</name>
</gene>
<proteinExistence type="predicted"/>
<dbReference type="InterPro" id="IPR029278">
    <property type="entry name" value="Imm26"/>
</dbReference>
<sequence>MPRQKIKVGDVFWVPIEDGSFVLGQIVEEQKEVLNSITCVFFDCRVSSIIDAELRFDIPISCQFVSRELFNSGKWKRIDNLPNQIEYTFLPYRETEDNGWIGASVVGSANITSFLAAFYGLREWDEMYNPSYYQALLLSGVARRHYDNKGIN</sequence>
<evidence type="ECO:0000313" key="1">
    <source>
        <dbReference type="EMBL" id="NMP31520.1"/>
    </source>
</evidence>
<protein>
    <submittedName>
        <fullName evidence="1">Uncharacterized protein</fullName>
    </submittedName>
</protein>
<comment type="caution">
    <text evidence="1">The sequence shown here is derived from an EMBL/GenBank/DDBJ whole genome shotgun (WGS) entry which is preliminary data.</text>
</comment>
<dbReference type="RefSeq" id="WP_169074828.1">
    <property type="nucleotide sequence ID" value="NZ_JABBXH010000002.1"/>
</dbReference>
<dbReference type="Pfam" id="PF15428">
    <property type="entry name" value="Imm26"/>
    <property type="match status" value="1"/>
</dbReference>
<dbReference type="EMBL" id="JABBXH010000002">
    <property type="protein sequence ID" value="NMP31520.1"/>
    <property type="molecule type" value="Genomic_DNA"/>
</dbReference>
<accession>A0A7Y0Q7Y6</accession>
<evidence type="ECO:0000313" key="2">
    <source>
        <dbReference type="Proteomes" id="UP000568664"/>
    </source>
</evidence>
<name>A0A7Y0Q7Y6_9GAMM</name>